<sequence length="165" mass="18883">MFDNNPNIQLNLWRAVQQCGKLRSLRWELVTKSAFEVKFLNFILSFLHRKECAAPLHNDCYKRRCEPSCDSRNTDDCPIIPDACFPGCYCPEGTVRQGKKCITVAECKDCVCNSFGKSQFFTYDKRNSTSWQLHLSIVTRYCATGSLQLPGLRHYGLLQAARLCV</sequence>
<keyword evidence="3" id="KW-1185">Reference proteome</keyword>
<organism evidence="2 3">
    <name type="scientific">Ceratitis capitata</name>
    <name type="common">Mediterranean fruit fly</name>
    <name type="synonym">Tephritis capitata</name>
    <dbReference type="NCBI Taxonomy" id="7213"/>
    <lineage>
        <taxon>Eukaryota</taxon>
        <taxon>Metazoa</taxon>
        <taxon>Ecdysozoa</taxon>
        <taxon>Arthropoda</taxon>
        <taxon>Hexapoda</taxon>
        <taxon>Insecta</taxon>
        <taxon>Pterygota</taxon>
        <taxon>Neoptera</taxon>
        <taxon>Endopterygota</taxon>
        <taxon>Diptera</taxon>
        <taxon>Brachycera</taxon>
        <taxon>Muscomorpha</taxon>
        <taxon>Tephritoidea</taxon>
        <taxon>Tephritidae</taxon>
        <taxon>Ceratitis</taxon>
        <taxon>Ceratitis</taxon>
    </lineage>
</organism>
<dbReference type="EMBL" id="CAJHJT010000034">
    <property type="protein sequence ID" value="CAD7005482.1"/>
    <property type="molecule type" value="Genomic_DNA"/>
</dbReference>
<reference evidence="2" key="1">
    <citation type="submission" date="2020-11" db="EMBL/GenBank/DDBJ databases">
        <authorList>
            <person name="Whitehead M."/>
        </authorList>
    </citation>
    <scope>NUCLEOTIDE SEQUENCE</scope>
    <source>
        <strain evidence="2">EGII</strain>
    </source>
</reference>
<dbReference type="OrthoDB" id="6262482at2759"/>
<protein>
    <submittedName>
        <fullName evidence="2">(Mediterranean fruit fly) hypothetical protein</fullName>
    </submittedName>
</protein>
<dbReference type="InterPro" id="IPR036084">
    <property type="entry name" value="Ser_inhib-like_sf"/>
</dbReference>
<dbReference type="SUPFAM" id="SSF57567">
    <property type="entry name" value="Serine protease inhibitors"/>
    <property type="match status" value="1"/>
</dbReference>
<comment type="caution">
    <text evidence="2">The sequence shown here is derived from an EMBL/GenBank/DDBJ whole genome shotgun (WGS) entry which is preliminary data.</text>
</comment>
<dbReference type="Proteomes" id="UP000606786">
    <property type="component" value="Unassembled WGS sequence"/>
</dbReference>
<feature type="domain" description="TIL" evidence="1">
    <location>
        <begin position="58"/>
        <end position="107"/>
    </location>
</feature>
<name>A0A811V1P7_CERCA</name>
<accession>A0A811V1P7</accession>
<dbReference type="Gene3D" id="2.10.25.10">
    <property type="entry name" value="Laminin"/>
    <property type="match status" value="1"/>
</dbReference>
<dbReference type="Pfam" id="PF01826">
    <property type="entry name" value="TIL"/>
    <property type="match status" value="1"/>
</dbReference>
<evidence type="ECO:0000313" key="3">
    <source>
        <dbReference type="Proteomes" id="UP000606786"/>
    </source>
</evidence>
<proteinExistence type="predicted"/>
<dbReference type="CDD" id="cd19941">
    <property type="entry name" value="TIL"/>
    <property type="match status" value="1"/>
</dbReference>
<dbReference type="AlphaFoldDB" id="A0A811V1P7"/>
<dbReference type="InterPro" id="IPR002919">
    <property type="entry name" value="TIL_dom"/>
</dbReference>
<evidence type="ECO:0000313" key="2">
    <source>
        <dbReference type="EMBL" id="CAD7005482.1"/>
    </source>
</evidence>
<evidence type="ECO:0000259" key="1">
    <source>
        <dbReference type="Pfam" id="PF01826"/>
    </source>
</evidence>
<gene>
    <name evidence="2" type="ORF">CCAP1982_LOCUS13842</name>
</gene>